<dbReference type="EMBL" id="CAEZZZ010000002">
    <property type="protein sequence ID" value="CAB4770238.1"/>
    <property type="molecule type" value="Genomic_DNA"/>
</dbReference>
<evidence type="ECO:0000256" key="6">
    <source>
        <dbReference type="ARBA" id="ARBA00005412"/>
    </source>
</evidence>
<dbReference type="Gene3D" id="1.20.1090.10">
    <property type="entry name" value="Dehydroquinate synthase-like - alpha domain"/>
    <property type="match status" value="1"/>
</dbReference>
<evidence type="ECO:0000256" key="8">
    <source>
        <dbReference type="ARBA" id="ARBA00017684"/>
    </source>
</evidence>
<evidence type="ECO:0000313" key="25">
    <source>
        <dbReference type="EMBL" id="CAB4969800.1"/>
    </source>
</evidence>
<dbReference type="EMBL" id="CAFBPG010000013">
    <property type="protein sequence ID" value="CAB5004855.1"/>
    <property type="molecule type" value="Genomic_DNA"/>
</dbReference>
<evidence type="ECO:0000256" key="14">
    <source>
        <dbReference type="ARBA" id="ARBA00023027"/>
    </source>
</evidence>
<evidence type="ECO:0000256" key="1">
    <source>
        <dbReference type="ARBA" id="ARBA00001393"/>
    </source>
</evidence>
<evidence type="ECO:0000259" key="19">
    <source>
        <dbReference type="Pfam" id="PF24621"/>
    </source>
</evidence>
<dbReference type="InterPro" id="IPR056179">
    <property type="entry name" value="DHQS_C"/>
</dbReference>
<evidence type="ECO:0000313" key="24">
    <source>
        <dbReference type="EMBL" id="CAB4891448.1"/>
    </source>
</evidence>
<keyword evidence="14" id="KW-0520">NAD</keyword>
<evidence type="ECO:0000256" key="13">
    <source>
        <dbReference type="ARBA" id="ARBA00022833"/>
    </source>
</evidence>
<dbReference type="SUPFAM" id="SSF56796">
    <property type="entry name" value="Dehydroquinate synthase-like"/>
    <property type="match status" value="1"/>
</dbReference>
<dbReference type="InterPro" id="IPR030960">
    <property type="entry name" value="DHQS/DOIS_N"/>
</dbReference>
<dbReference type="GO" id="GO:0003856">
    <property type="term" value="F:3-dehydroquinate synthase activity"/>
    <property type="evidence" value="ECO:0007669"/>
    <property type="project" value="UniProtKB-EC"/>
</dbReference>
<reference evidence="23" key="1">
    <citation type="submission" date="2020-05" db="EMBL/GenBank/DDBJ databases">
        <authorList>
            <person name="Chiriac C."/>
            <person name="Salcher M."/>
            <person name="Ghai R."/>
            <person name="Kavagutti S V."/>
        </authorList>
    </citation>
    <scope>NUCLEOTIDE SEQUENCE</scope>
</reference>
<dbReference type="GO" id="GO:0000166">
    <property type="term" value="F:nucleotide binding"/>
    <property type="evidence" value="ECO:0007669"/>
    <property type="project" value="UniProtKB-KW"/>
</dbReference>
<evidence type="ECO:0000256" key="15">
    <source>
        <dbReference type="ARBA" id="ARBA00023141"/>
    </source>
</evidence>
<dbReference type="InterPro" id="IPR030963">
    <property type="entry name" value="DHQ_synth_fam"/>
</dbReference>
<dbReference type="PANTHER" id="PTHR43622:SF7">
    <property type="entry name" value="3-DEHYDROQUINATE SYNTHASE, CHLOROPLASTIC"/>
    <property type="match status" value="1"/>
</dbReference>
<keyword evidence="13" id="KW-0862">Zinc</keyword>
<keyword evidence="15" id="KW-0057">Aromatic amino acid biosynthesis</keyword>
<keyword evidence="10" id="KW-0028">Amino-acid biosynthesis</keyword>
<proteinExistence type="inferred from homology"/>
<feature type="domain" description="3-dehydroquinate synthase N-terminal" evidence="18">
    <location>
        <begin position="59"/>
        <end position="171"/>
    </location>
</feature>
<name>A0A6J6VHD2_9ZZZZ</name>
<evidence type="ECO:0000313" key="26">
    <source>
        <dbReference type="EMBL" id="CAB5004855.1"/>
    </source>
</evidence>
<comment type="cofactor">
    <cofactor evidence="3">
        <name>Co(2+)</name>
        <dbReference type="ChEBI" id="CHEBI:48828"/>
    </cofactor>
</comment>
<comment type="pathway">
    <text evidence="5">Metabolic intermediate biosynthesis; chorismate biosynthesis; chorismate from D-erythrose 4-phosphate and phosphoenolpyruvate: step 2/7.</text>
</comment>
<keyword evidence="16" id="KW-0456">Lyase</keyword>
<evidence type="ECO:0000256" key="16">
    <source>
        <dbReference type="ARBA" id="ARBA00023239"/>
    </source>
</evidence>
<dbReference type="Pfam" id="PF24621">
    <property type="entry name" value="DHQS_C"/>
    <property type="match status" value="1"/>
</dbReference>
<comment type="catalytic activity">
    <reaction evidence="1">
        <text>7-phospho-2-dehydro-3-deoxy-D-arabino-heptonate = 3-dehydroquinate + phosphate</text>
        <dbReference type="Rhea" id="RHEA:21968"/>
        <dbReference type="ChEBI" id="CHEBI:32364"/>
        <dbReference type="ChEBI" id="CHEBI:43474"/>
        <dbReference type="ChEBI" id="CHEBI:58394"/>
        <dbReference type="EC" id="4.2.3.4"/>
    </reaction>
</comment>
<dbReference type="Pfam" id="PF01761">
    <property type="entry name" value="DHQ_synthase"/>
    <property type="match status" value="1"/>
</dbReference>
<comment type="cofactor">
    <cofactor evidence="2">
        <name>NAD(+)</name>
        <dbReference type="ChEBI" id="CHEBI:57540"/>
    </cofactor>
</comment>
<dbReference type="PANTHER" id="PTHR43622">
    <property type="entry name" value="3-DEHYDROQUINATE SYNTHASE"/>
    <property type="match status" value="1"/>
</dbReference>
<keyword evidence="12" id="KW-0547">Nucleotide-binding</keyword>
<comment type="similarity">
    <text evidence="6">Belongs to the sugar phosphate cyclases superfamily. Dehydroquinate synthase family.</text>
</comment>
<dbReference type="EMBL" id="CAEZWS010000003">
    <property type="protein sequence ID" value="CAB4655819.1"/>
    <property type="molecule type" value="Genomic_DNA"/>
</dbReference>
<evidence type="ECO:0000256" key="2">
    <source>
        <dbReference type="ARBA" id="ARBA00001911"/>
    </source>
</evidence>
<dbReference type="GO" id="GO:0009073">
    <property type="term" value="P:aromatic amino acid family biosynthetic process"/>
    <property type="evidence" value="ECO:0007669"/>
    <property type="project" value="UniProtKB-KW"/>
</dbReference>
<dbReference type="InterPro" id="IPR016037">
    <property type="entry name" value="DHQ_synth_AroB"/>
</dbReference>
<evidence type="ECO:0000313" key="23">
    <source>
        <dbReference type="EMBL" id="CAB4770238.1"/>
    </source>
</evidence>
<dbReference type="InterPro" id="IPR050071">
    <property type="entry name" value="Dehydroquinate_synthase"/>
</dbReference>
<evidence type="ECO:0000256" key="11">
    <source>
        <dbReference type="ARBA" id="ARBA00022723"/>
    </source>
</evidence>
<evidence type="ECO:0000313" key="21">
    <source>
        <dbReference type="EMBL" id="CAB4655819.1"/>
    </source>
</evidence>
<evidence type="ECO:0000256" key="7">
    <source>
        <dbReference type="ARBA" id="ARBA00013031"/>
    </source>
</evidence>
<dbReference type="EMBL" id="CAEZUA010000067">
    <property type="protein sequence ID" value="CAB4593229.1"/>
    <property type="molecule type" value="Genomic_DNA"/>
</dbReference>
<protein>
    <recommendedName>
        <fullName evidence="8">3-dehydroquinate synthase</fullName>
        <ecNumber evidence="7">4.2.3.4</ecNumber>
    </recommendedName>
</protein>
<organism evidence="23">
    <name type="scientific">freshwater metagenome</name>
    <dbReference type="NCBI Taxonomy" id="449393"/>
    <lineage>
        <taxon>unclassified sequences</taxon>
        <taxon>metagenomes</taxon>
        <taxon>ecological metagenomes</taxon>
    </lineage>
</organism>
<dbReference type="HAMAP" id="MF_00110">
    <property type="entry name" value="DHQ_synthase"/>
    <property type="match status" value="1"/>
</dbReference>
<keyword evidence="17" id="KW-0170">Cobalt</keyword>
<keyword evidence="9" id="KW-0963">Cytoplasm</keyword>
<evidence type="ECO:0000256" key="3">
    <source>
        <dbReference type="ARBA" id="ARBA00001941"/>
    </source>
</evidence>
<dbReference type="AlphaFoldDB" id="A0A6J6VHD2"/>
<dbReference type="EC" id="4.2.3.4" evidence="7"/>
<dbReference type="GO" id="GO:0046872">
    <property type="term" value="F:metal ion binding"/>
    <property type="evidence" value="ECO:0007669"/>
    <property type="project" value="UniProtKB-KW"/>
</dbReference>
<evidence type="ECO:0000256" key="10">
    <source>
        <dbReference type="ARBA" id="ARBA00022605"/>
    </source>
</evidence>
<evidence type="ECO:0000256" key="12">
    <source>
        <dbReference type="ARBA" id="ARBA00022741"/>
    </source>
</evidence>
<dbReference type="CDD" id="cd08195">
    <property type="entry name" value="DHQS"/>
    <property type="match status" value="1"/>
</dbReference>
<gene>
    <name evidence="20" type="ORF">UFOPK1773_00950</name>
    <name evidence="21" type="ORF">UFOPK2288_00101</name>
    <name evidence="22" type="ORF">UFOPK2589_00434</name>
    <name evidence="23" type="ORF">UFOPK2931_00104</name>
    <name evidence="24" type="ORF">UFOPK3558_00112</name>
    <name evidence="25" type="ORF">UFOPK3916_00298</name>
    <name evidence="26" type="ORF">UFOPK4074_00294</name>
</gene>
<dbReference type="EMBL" id="CAFBMI010000004">
    <property type="protein sequence ID" value="CAB4891448.1"/>
    <property type="molecule type" value="Genomic_DNA"/>
</dbReference>
<evidence type="ECO:0000313" key="20">
    <source>
        <dbReference type="EMBL" id="CAB4593229.1"/>
    </source>
</evidence>
<evidence type="ECO:0000256" key="4">
    <source>
        <dbReference type="ARBA" id="ARBA00004496"/>
    </source>
</evidence>
<dbReference type="Gene3D" id="3.40.50.1970">
    <property type="match status" value="1"/>
</dbReference>
<feature type="domain" description="3-dehydroquinate synthase C-terminal" evidence="19">
    <location>
        <begin position="173"/>
        <end position="315"/>
    </location>
</feature>
<sequence>MISIDVRAERSYVVKVGCDWLSEIAPHLDVRSHIGVIVSSTLAQQVRKQVPSDSRITIMEVPDGEEGKSLTTLESLWNSLALAGFTRSDLVIAVGGGATTDIAGFAASTWLRGIDWIAVPTTLAGMVDAAVGGKTGMNSPSGKNLIGSFHSPIEVLADLQWLKTLSDRDFSAGLAEVIKCGFIADPAILTCISNNSLAELRGSDELTMDLVSRSVQVKSDVVSTDFKENFAREVLNYGHTLGHAVELDSGFELRHGEAVAIGMVYVAELAAARGLITQEVVIQHREILQSCNLPIAYKKSAWPRLLKIMALDKKARGSSLRFVVLTGVGRTTRLEDVNEPELLEVYERICV</sequence>
<dbReference type="GO" id="GO:0005737">
    <property type="term" value="C:cytoplasm"/>
    <property type="evidence" value="ECO:0007669"/>
    <property type="project" value="UniProtKB-SubCell"/>
</dbReference>
<evidence type="ECO:0000256" key="9">
    <source>
        <dbReference type="ARBA" id="ARBA00022490"/>
    </source>
</evidence>
<dbReference type="GO" id="GO:0008652">
    <property type="term" value="P:amino acid biosynthetic process"/>
    <property type="evidence" value="ECO:0007669"/>
    <property type="project" value="UniProtKB-KW"/>
</dbReference>
<dbReference type="NCBIfam" id="TIGR01357">
    <property type="entry name" value="aroB"/>
    <property type="match status" value="1"/>
</dbReference>
<evidence type="ECO:0000256" key="17">
    <source>
        <dbReference type="ARBA" id="ARBA00023285"/>
    </source>
</evidence>
<keyword evidence="11" id="KW-0479">Metal-binding</keyword>
<accession>A0A6J6VHD2</accession>
<dbReference type="EMBL" id="CAEZXT010000017">
    <property type="protein sequence ID" value="CAB4693813.1"/>
    <property type="molecule type" value="Genomic_DNA"/>
</dbReference>
<evidence type="ECO:0000313" key="22">
    <source>
        <dbReference type="EMBL" id="CAB4693813.1"/>
    </source>
</evidence>
<evidence type="ECO:0000259" key="18">
    <source>
        <dbReference type="Pfam" id="PF01761"/>
    </source>
</evidence>
<dbReference type="EMBL" id="CAFBOE010000012">
    <property type="protein sequence ID" value="CAB4969800.1"/>
    <property type="molecule type" value="Genomic_DNA"/>
</dbReference>
<dbReference type="PIRSF" id="PIRSF001455">
    <property type="entry name" value="DHQ_synth"/>
    <property type="match status" value="1"/>
</dbReference>
<evidence type="ECO:0000256" key="5">
    <source>
        <dbReference type="ARBA" id="ARBA00004661"/>
    </source>
</evidence>
<comment type="subcellular location">
    <subcellularLocation>
        <location evidence="4">Cytoplasm</location>
    </subcellularLocation>
</comment>